<sequence>MKKILFLILISSLIFSCKKEISDTFVPYTYLGINDTVWTKKPLTSGFVDSVSAAINNNFSFVDSFDANADDTIKFTPDLSIFFPEHAYAYRNSSYPVTDGKINVQILALVKKGDYIKYLIPTSAKNYLLQTAGSFFVRLTKNNQEVVMLPNTSFAIKWTNNYPYSGLNFFEGVPLSNIDSLFTWTQTPNGTITSWDSTSLGVQKKGYQISTQITNWIGCSNLIDTTPNTVRLNVTLPLNYTNKNSFVFAVYNDKNSVVRLTTDFATRSFYSVHVPVNSSITLVSISMIDNKFYVGKRSVTVTNANRISLTPTKASPSEIIALLDNL</sequence>
<reference evidence="1" key="1">
    <citation type="submission" date="2016-10" db="EMBL/GenBank/DDBJ databases">
        <title>Sequence of Gallionella enrichment culture.</title>
        <authorList>
            <person name="Poehlein A."/>
            <person name="Muehling M."/>
            <person name="Daniel R."/>
        </authorList>
    </citation>
    <scope>NUCLEOTIDE SEQUENCE</scope>
</reference>
<name>A0A1J5T2E1_9ZZZZ</name>
<dbReference type="PROSITE" id="PS51257">
    <property type="entry name" value="PROKAR_LIPOPROTEIN"/>
    <property type="match status" value="1"/>
</dbReference>
<dbReference type="AlphaFoldDB" id="A0A1J5T2E1"/>
<gene>
    <name evidence="1" type="ORF">GALL_48030</name>
</gene>
<accession>A0A1J5T2E1</accession>
<proteinExistence type="predicted"/>
<dbReference type="EMBL" id="MLJW01000012">
    <property type="protein sequence ID" value="OIR14331.1"/>
    <property type="molecule type" value="Genomic_DNA"/>
</dbReference>
<comment type="caution">
    <text evidence="1">The sequence shown here is derived from an EMBL/GenBank/DDBJ whole genome shotgun (WGS) entry which is preliminary data.</text>
</comment>
<evidence type="ECO:0000313" key="1">
    <source>
        <dbReference type="EMBL" id="OIR14331.1"/>
    </source>
</evidence>
<organism evidence="1">
    <name type="scientific">mine drainage metagenome</name>
    <dbReference type="NCBI Taxonomy" id="410659"/>
    <lineage>
        <taxon>unclassified sequences</taxon>
        <taxon>metagenomes</taxon>
        <taxon>ecological metagenomes</taxon>
    </lineage>
</organism>
<protein>
    <submittedName>
        <fullName evidence="1">Uncharacterized protein</fullName>
    </submittedName>
</protein>